<dbReference type="Proteomes" id="UP000272464">
    <property type="component" value="Unassembled WGS sequence"/>
</dbReference>
<dbReference type="OrthoDB" id="2677664at2"/>
<evidence type="ECO:0000313" key="1">
    <source>
        <dbReference type="EMBL" id="RUT35500.1"/>
    </source>
</evidence>
<accession>A0A433XN64</accession>
<comment type="caution">
    <text evidence="1">The sequence shown here is derived from an EMBL/GenBank/DDBJ whole genome shotgun (WGS) entry which is preliminary data.</text>
</comment>
<reference evidence="1 2" key="1">
    <citation type="submission" date="2018-12" db="EMBL/GenBank/DDBJ databases">
        <authorList>
            <person name="Sun L."/>
            <person name="Chen Z."/>
        </authorList>
    </citation>
    <scope>NUCLEOTIDE SEQUENCE [LARGE SCALE GENOMIC DNA]</scope>
    <source>
        <strain evidence="1 2">3-5-3</strain>
    </source>
</reference>
<dbReference type="AlphaFoldDB" id="A0A433XN64"/>
<proteinExistence type="predicted"/>
<gene>
    <name evidence="1" type="ORF">EJP77_00265</name>
</gene>
<protein>
    <submittedName>
        <fullName evidence="1">Uncharacterized protein</fullName>
    </submittedName>
</protein>
<name>A0A433XN64_9BACL</name>
<dbReference type="SUPFAM" id="SSF52374">
    <property type="entry name" value="Nucleotidylyl transferase"/>
    <property type="match status" value="1"/>
</dbReference>
<dbReference type="EMBL" id="RZNX01000001">
    <property type="protein sequence ID" value="RUT35500.1"/>
    <property type="molecule type" value="Genomic_DNA"/>
</dbReference>
<organism evidence="1 2">
    <name type="scientific">Paenibacillus zeisoli</name>
    <dbReference type="NCBI Taxonomy" id="2496267"/>
    <lineage>
        <taxon>Bacteria</taxon>
        <taxon>Bacillati</taxon>
        <taxon>Bacillota</taxon>
        <taxon>Bacilli</taxon>
        <taxon>Bacillales</taxon>
        <taxon>Paenibacillaceae</taxon>
        <taxon>Paenibacillus</taxon>
    </lineage>
</organism>
<keyword evidence="2" id="KW-1185">Reference proteome</keyword>
<evidence type="ECO:0000313" key="2">
    <source>
        <dbReference type="Proteomes" id="UP000272464"/>
    </source>
</evidence>
<sequence length="179" mass="21529">MRRSSISVPYGYEPPEETRKGTLIYYDTFEHITDEELEAAADLTRKLDFKRLVLYPLHEETVRRMSKEPVRAYHKREQQLYDWKNNASHSGVVVESFEGKRKKYTPLEAALRHLSDKYEPPYFLYVSPEMTNQIAAYSSFEEWIVKLRLLLPREPQHLHPKLEKYRHRWKTVRESLTEE</sequence>
<dbReference type="RefSeq" id="WP_127197200.1">
    <property type="nucleotide sequence ID" value="NZ_RZNX01000001.1"/>
</dbReference>